<gene>
    <name evidence="1" type="ORF">Pph01_47170</name>
</gene>
<name>A0A8J3U6U9_9ACTN</name>
<dbReference type="EMBL" id="BOOP01000021">
    <property type="protein sequence ID" value="GII39714.1"/>
    <property type="molecule type" value="Genomic_DNA"/>
</dbReference>
<dbReference type="AlphaFoldDB" id="A0A8J3U6U9"/>
<accession>A0A8J3U6U9</accession>
<sequence length="64" mass="6485">MVVRKETRSSYGMAFVCAQTAAAARAIPAAIPVIRLTMLPWTCGLGAGRGALAGPATAITRAPA</sequence>
<reference evidence="1 2" key="1">
    <citation type="submission" date="2021-01" db="EMBL/GenBank/DDBJ databases">
        <title>Whole genome shotgun sequence of Planotetraspora phitsanulokensis NBRC 104273.</title>
        <authorList>
            <person name="Komaki H."/>
            <person name="Tamura T."/>
        </authorList>
    </citation>
    <scope>NUCLEOTIDE SEQUENCE [LARGE SCALE GENOMIC DNA]</scope>
    <source>
        <strain evidence="1 2">NBRC 104273</strain>
    </source>
</reference>
<evidence type="ECO:0000313" key="2">
    <source>
        <dbReference type="Proteomes" id="UP000622547"/>
    </source>
</evidence>
<evidence type="ECO:0000313" key="1">
    <source>
        <dbReference type="EMBL" id="GII39714.1"/>
    </source>
</evidence>
<organism evidence="1 2">
    <name type="scientific">Planotetraspora phitsanulokensis</name>
    <dbReference type="NCBI Taxonomy" id="575192"/>
    <lineage>
        <taxon>Bacteria</taxon>
        <taxon>Bacillati</taxon>
        <taxon>Actinomycetota</taxon>
        <taxon>Actinomycetes</taxon>
        <taxon>Streptosporangiales</taxon>
        <taxon>Streptosporangiaceae</taxon>
        <taxon>Planotetraspora</taxon>
    </lineage>
</organism>
<keyword evidence="2" id="KW-1185">Reference proteome</keyword>
<dbReference type="Proteomes" id="UP000622547">
    <property type="component" value="Unassembled WGS sequence"/>
</dbReference>
<comment type="caution">
    <text evidence="1">The sequence shown here is derived from an EMBL/GenBank/DDBJ whole genome shotgun (WGS) entry which is preliminary data.</text>
</comment>
<proteinExistence type="predicted"/>
<protein>
    <submittedName>
        <fullName evidence="1">Uncharacterized protein</fullName>
    </submittedName>
</protein>